<feature type="region of interest" description="Disordered" evidence="7">
    <location>
        <begin position="486"/>
        <end position="557"/>
    </location>
</feature>
<evidence type="ECO:0000256" key="7">
    <source>
        <dbReference type="SAM" id="MobiDB-lite"/>
    </source>
</evidence>
<proteinExistence type="inferred from homology"/>
<comment type="function">
    <text evidence="6">Required for 60S pre-ribosomal subunits export to the cytoplasm.</text>
</comment>
<dbReference type="InterPro" id="IPR027312">
    <property type="entry name" value="Sda1"/>
</dbReference>
<evidence type="ECO:0000256" key="3">
    <source>
        <dbReference type="ARBA" id="ARBA00022517"/>
    </source>
</evidence>
<keyword evidence="12" id="KW-1185">Reference proteome</keyword>
<protein>
    <recommendedName>
        <fullName evidence="6">Protein SDA1</fullName>
    </recommendedName>
</protein>
<dbReference type="EMBL" id="JAZDUA010000081">
    <property type="protein sequence ID" value="KAK7869028.1"/>
    <property type="molecule type" value="Genomic_DNA"/>
</dbReference>
<feature type="domain" description="SDA1 N-terminal" evidence="9">
    <location>
        <begin position="61"/>
        <end position="424"/>
    </location>
</feature>
<evidence type="ECO:0000259" key="10">
    <source>
        <dbReference type="Pfam" id="PF21638"/>
    </source>
</evidence>
<dbReference type="GO" id="GO:0042273">
    <property type="term" value="P:ribosomal large subunit biogenesis"/>
    <property type="evidence" value="ECO:0007669"/>
    <property type="project" value="UniProtKB-UniRule"/>
</dbReference>
<feature type="compositionally biased region" description="Basic and acidic residues" evidence="7">
    <location>
        <begin position="630"/>
        <end position="647"/>
    </location>
</feature>
<evidence type="ECO:0000256" key="4">
    <source>
        <dbReference type="ARBA" id="ARBA00022927"/>
    </source>
</evidence>
<evidence type="ECO:0000313" key="11">
    <source>
        <dbReference type="EMBL" id="KAK7869028.1"/>
    </source>
</evidence>
<dbReference type="PANTHER" id="PTHR12730:SF0">
    <property type="entry name" value="PROTEIN SDA1 HOMOLOG"/>
    <property type="match status" value="1"/>
</dbReference>
<gene>
    <name evidence="11" type="ORF">R5R35_002978</name>
</gene>
<accession>A0AAN9W6H4</accession>
<evidence type="ECO:0000256" key="2">
    <source>
        <dbReference type="ARBA" id="ARBA00022448"/>
    </source>
</evidence>
<evidence type="ECO:0000259" key="8">
    <source>
        <dbReference type="Pfam" id="PF05285"/>
    </source>
</evidence>
<feature type="domain" description="SDA1 middle" evidence="8">
    <location>
        <begin position="493"/>
        <end position="641"/>
    </location>
</feature>
<feature type="domain" description="SDA1 C-terminal" evidence="10">
    <location>
        <begin position="659"/>
        <end position="704"/>
    </location>
</feature>
<keyword evidence="2 6" id="KW-0813">Transport</keyword>
<evidence type="ECO:0000313" key="12">
    <source>
        <dbReference type="Proteomes" id="UP001378592"/>
    </source>
</evidence>
<dbReference type="InterPro" id="IPR007949">
    <property type="entry name" value="SDA1_MD"/>
</dbReference>
<keyword evidence="5 6" id="KW-0539">Nucleus</keyword>
<dbReference type="PANTHER" id="PTHR12730">
    <property type="entry name" value="HSDA/SDA1-RELATED"/>
    <property type="match status" value="1"/>
</dbReference>
<dbReference type="Pfam" id="PF21638">
    <property type="entry name" value="SDA1_C"/>
    <property type="match status" value="1"/>
</dbReference>
<feature type="region of interest" description="Disordered" evidence="7">
    <location>
        <begin position="625"/>
        <end position="654"/>
    </location>
</feature>
<feature type="compositionally biased region" description="Basic and acidic residues" evidence="7">
    <location>
        <begin position="530"/>
        <end position="541"/>
    </location>
</feature>
<dbReference type="Pfam" id="PF08158">
    <property type="entry name" value="SDA1_HEAT"/>
    <property type="match status" value="1"/>
</dbReference>
<dbReference type="AlphaFoldDB" id="A0AAN9W6H4"/>
<comment type="subcellular location">
    <subcellularLocation>
        <location evidence="6">Nucleus</location>
        <location evidence="6">Nucleolus</location>
    </subcellularLocation>
</comment>
<dbReference type="Pfam" id="PF05285">
    <property type="entry name" value="SDA1_dom"/>
    <property type="match status" value="1"/>
</dbReference>
<reference evidence="11 12" key="1">
    <citation type="submission" date="2024-03" db="EMBL/GenBank/DDBJ databases">
        <title>The genome assembly and annotation of the cricket Gryllus longicercus Weissman &amp; Gray.</title>
        <authorList>
            <person name="Szrajer S."/>
            <person name="Gray D."/>
            <person name="Ylla G."/>
        </authorList>
    </citation>
    <scope>NUCLEOTIDE SEQUENCE [LARGE SCALE GENOMIC DNA]</scope>
    <source>
        <strain evidence="11">DAG 2021-001</strain>
        <tissue evidence="11">Whole body minus gut</tissue>
    </source>
</reference>
<dbReference type="InterPro" id="IPR048292">
    <property type="entry name" value="SDA1_C"/>
</dbReference>
<keyword evidence="4 6" id="KW-0653">Protein transport</keyword>
<dbReference type="InterPro" id="IPR016024">
    <property type="entry name" value="ARM-type_fold"/>
</dbReference>
<organism evidence="11 12">
    <name type="scientific">Gryllus longicercus</name>
    <dbReference type="NCBI Taxonomy" id="2509291"/>
    <lineage>
        <taxon>Eukaryota</taxon>
        <taxon>Metazoa</taxon>
        <taxon>Ecdysozoa</taxon>
        <taxon>Arthropoda</taxon>
        <taxon>Hexapoda</taxon>
        <taxon>Insecta</taxon>
        <taxon>Pterygota</taxon>
        <taxon>Neoptera</taxon>
        <taxon>Polyneoptera</taxon>
        <taxon>Orthoptera</taxon>
        <taxon>Ensifera</taxon>
        <taxon>Gryllidea</taxon>
        <taxon>Grylloidea</taxon>
        <taxon>Gryllidae</taxon>
        <taxon>Gryllinae</taxon>
        <taxon>Gryllus</taxon>
    </lineage>
</organism>
<evidence type="ECO:0000256" key="6">
    <source>
        <dbReference type="RuleBase" id="RU365057"/>
    </source>
</evidence>
<sequence length="705" mass="81404">MTRHNNQLPDNLPQLQNLIKRDPASYKDEFIQQYQHYKSLVQVFRLHPTEFNKKLDELVMFLSQVSHCYPQELTNYPQELVDLLQTNLTVLDSDMRMTFCRALILLRNKNMLNPTDLLSLFFQLLACPDKSLRSFLQTHIVTDIKNQNAKHKNSKLNTTLQNFMYSMLKDTNAKAAKMSVDIMIDLYKKNIWNDAKTVNVIVTACFSKFTKVMVAALKFFLGSDNEEDEEKNDSDSDLDVDPKAVLLANRVNKKTKKRDKQVKKVKKLVKKHANKKSKAPVFNFSGLHLVHDPQGMAEKLFAKLERSNERFEVKLMILDVVSRLIGLHQLFLFNYYPYIQRFMQPHQREVTRIMQFAAQSSHELVPPEVIEPMLKTLVNNFVTERNSSDAIAMGLNAVREVCIRCPLAMNADLLQDLAQYQKYRERSVVMAARSLIHLFRTTCPLLLNRKDRGRPTEATVELKQRQYGEVDAPSYVVGAEEILKEKKKGDDSNSNSDCDSSDDDSDGWIDISSEEDTKPQKSSSNGNKIAENKKNADKPDFDCSDSEEEAKEVNESNKVEMAAMISTTRLLTDEDFKRIDAAQIRKEIIVPQKSKGKGQKRLSSQSVDAARGELVKLSDIENIHKKKKHDKEARIESVRRGQQDRQKFGFQDQRLNPFCSKTNREKKKNKHFNMVKHKAKAKVKRSFKEKQIALRNHLLKLKKMK</sequence>
<dbReference type="GO" id="GO:0015031">
    <property type="term" value="P:protein transport"/>
    <property type="evidence" value="ECO:0007669"/>
    <property type="project" value="UniProtKB-KW"/>
</dbReference>
<name>A0AAN9W6H4_9ORTH</name>
<dbReference type="Proteomes" id="UP001378592">
    <property type="component" value="Unassembled WGS sequence"/>
</dbReference>
<evidence type="ECO:0000259" key="9">
    <source>
        <dbReference type="Pfam" id="PF08158"/>
    </source>
</evidence>
<comment type="similarity">
    <text evidence="1 6">Belongs to the SDA1 family.</text>
</comment>
<dbReference type="InterPro" id="IPR012977">
    <property type="entry name" value="SDA1_N"/>
</dbReference>
<comment type="caution">
    <text evidence="11">The sequence shown here is derived from an EMBL/GenBank/DDBJ whole genome shotgun (WGS) entry which is preliminary data.</text>
</comment>
<dbReference type="GO" id="GO:0000055">
    <property type="term" value="P:ribosomal large subunit export from nucleus"/>
    <property type="evidence" value="ECO:0007669"/>
    <property type="project" value="UniProtKB-UniRule"/>
</dbReference>
<dbReference type="GO" id="GO:0005730">
    <property type="term" value="C:nucleolus"/>
    <property type="evidence" value="ECO:0007669"/>
    <property type="project" value="UniProtKB-SubCell"/>
</dbReference>
<evidence type="ECO:0000256" key="5">
    <source>
        <dbReference type="ARBA" id="ARBA00023242"/>
    </source>
</evidence>
<dbReference type="SUPFAM" id="SSF48371">
    <property type="entry name" value="ARM repeat"/>
    <property type="match status" value="1"/>
</dbReference>
<keyword evidence="3 6" id="KW-0690">Ribosome biogenesis</keyword>
<evidence type="ECO:0000256" key="1">
    <source>
        <dbReference type="ARBA" id="ARBA00005783"/>
    </source>
</evidence>